<keyword evidence="5" id="KW-1185">Reference proteome</keyword>
<evidence type="ECO:0000256" key="2">
    <source>
        <dbReference type="SAM" id="MobiDB-lite"/>
    </source>
</evidence>
<reference evidence="4" key="1">
    <citation type="submission" date="2021-01" db="EMBL/GenBank/DDBJ databases">
        <authorList>
            <person name="Eckstrom K.M.E."/>
        </authorList>
    </citation>
    <scope>NUCLEOTIDE SEQUENCE</scope>
    <source>
        <strain evidence="4">UVCC 0001</strain>
    </source>
</reference>
<feature type="domain" description="Tubby C-terminal" evidence="3">
    <location>
        <begin position="10"/>
        <end position="310"/>
    </location>
</feature>
<dbReference type="PRINTS" id="PR01573">
    <property type="entry name" value="SUPERTUBBY"/>
</dbReference>
<protein>
    <recommendedName>
        <fullName evidence="3">Tubby C-terminal domain-containing protein</fullName>
    </recommendedName>
</protein>
<dbReference type="InterPro" id="IPR000007">
    <property type="entry name" value="Tubby_C"/>
</dbReference>
<evidence type="ECO:0000313" key="5">
    <source>
        <dbReference type="Proteomes" id="UP001255856"/>
    </source>
</evidence>
<dbReference type="SUPFAM" id="SSF54518">
    <property type="entry name" value="Tubby C-terminal domain-like"/>
    <property type="match status" value="1"/>
</dbReference>
<accession>A0AAD9MPC7</accession>
<evidence type="ECO:0000313" key="4">
    <source>
        <dbReference type="EMBL" id="KAK2080911.1"/>
    </source>
</evidence>
<evidence type="ECO:0000256" key="1">
    <source>
        <dbReference type="ARBA" id="ARBA00007129"/>
    </source>
</evidence>
<gene>
    <name evidence="4" type="ORF">QBZ16_000765</name>
</gene>
<dbReference type="AlphaFoldDB" id="A0AAD9MPC7"/>
<dbReference type="Pfam" id="PF01167">
    <property type="entry name" value="Tub"/>
    <property type="match status" value="1"/>
</dbReference>
<comment type="similarity">
    <text evidence="1">Belongs to the TUB family.</text>
</comment>
<dbReference type="PANTHER" id="PTHR16517:SF7">
    <property type="entry name" value="PROTEIN KING TUBBY"/>
    <property type="match status" value="1"/>
</dbReference>
<dbReference type="PANTHER" id="PTHR16517">
    <property type="entry name" value="TUBBY-RELATED"/>
    <property type="match status" value="1"/>
</dbReference>
<name>A0AAD9MPC7_PROWI</name>
<comment type="caution">
    <text evidence="4">The sequence shown here is derived from an EMBL/GenBank/DDBJ whole genome shotgun (WGS) entry which is preliminary data.</text>
</comment>
<dbReference type="Proteomes" id="UP001255856">
    <property type="component" value="Unassembled WGS sequence"/>
</dbReference>
<proteinExistence type="inferred from homology"/>
<dbReference type="EMBL" id="JASFZW010000001">
    <property type="protein sequence ID" value="KAK2080911.1"/>
    <property type="molecule type" value="Genomic_DNA"/>
</dbReference>
<feature type="compositionally biased region" description="Polar residues" evidence="2">
    <location>
        <begin position="203"/>
        <end position="218"/>
    </location>
</feature>
<dbReference type="InterPro" id="IPR025659">
    <property type="entry name" value="Tubby-like_C"/>
</dbReference>
<feature type="region of interest" description="Disordered" evidence="2">
    <location>
        <begin position="200"/>
        <end position="219"/>
    </location>
</feature>
<sequence length="315" mass="34889">MSPRAVSRSRSGLLKCFVQRESGRQGFTLWLGKDPSPRRRSRFLLSAARLGQGRYAISIERRWQDAASRCPLVSLRGGLLGMRYRLVWPGEEGAGDESAVRYQSSGLKGFPRPRVLCADLPAAQVAMDFLEIDKASRQRELAGQISQEGLLRQSLESWSSAGSVFVDAKPEAVKTEARGWWLRLPRPAWWDEGVDKARGQASPALTNSTRSGEVSPASSWAPPDVAARPALRLVSRLPTWSADLRCWILNFRSRVRAPSTKNFQLVSADDPAGPVLLQFGKLEEDLFILDFNPTRISAAQAFAIGLTAFDRKPLL</sequence>
<evidence type="ECO:0000259" key="3">
    <source>
        <dbReference type="Pfam" id="PF01167"/>
    </source>
</evidence>
<organism evidence="4 5">
    <name type="scientific">Prototheca wickerhamii</name>
    <dbReference type="NCBI Taxonomy" id="3111"/>
    <lineage>
        <taxon>Eukaryota</taxon>
        <taxon>Viridiplantae</taxon>
        <taxon>Chlorophyta</taxon>
        <taxon>core chlorophytes</taxon>
        <taxon>Trebouxiophyceae</taxon>
        <taxon>Chlorellales</taxon>
        <taxon>Chlorellaceae</taxon>
        <taxon>Prototheca</taxon>
    </lineage>
</organism>
<dbReference type="Gene3D" id="3.20.90.10">
    <property type="entry name" value="Tubby Protein, Chain A"/>
    <property type="match status" value="1"/>
</dbReference>